<dbReference type="EMBL" id="JAICCE010000006">
    <property type="protein sequence ID" value="KAG9276845.1"/>
    <property type="molecule type" value="Genomic_DNA"/>
</dbReference>
<organism evidence="2 3">
    <name type="scientific">Astyanax mexicanus</name>
    <name type="common">Blind cave fish</name>
    <name type="synonym">Astyanax fasciatus mexicanus</name>
    <dbReference type="NCBI Taxonomy" id="7994"/>
    <lineage>
        <taxon>Eukaryota</taxon>
        <taxon>Metazoa</taxon>
        <taxon>Chordata</taxon>
        <taxon>Craniata</taxon>
        <taxon>Vertebrata</taxon>
        <taxon>Euteleostomi</taxon>
        <taxon>Actinopterygii</taxon>
        <taxon>Neopterygii</taxon>
        <taxon>Teleostei</taxon>
        <taxon>Ostariophysi</taxon>
        <taxon>Characiformes</taxon>
        <taxon>Characoidei</taxon>
        <taxon>Acestrorhamphidae</taxon>
        <taxon>Acestrorhamphinae</taxon>
        <taxon>Astyanax</taxon>
    </lineage>
</organism>
<feature type="region of interest" description="Disordered" evidence="1">
    <location>
        <begin position="155"/>
        <end position="232"/>
    </location>
</feature>
<feature type="compositionally biased region" description="Basic and acidic residues" evidence="1">
    <location>
        <begin position="1"/>
        <end position="13"/>
    </location>
</feature>
<sequence>MERDPPLSAEHRDAKRRRVERIRERVLRSAVKASGVEAVHPLKLIQTREHSDLPILRANRGRTSGSRSLKHRPSGEACPRDGAEDPQSSVQMETSSTNHVSTLTVLNNQAESRGTNHVPQNQTVARHNSNCSASTNQRTEWFLSTSQWREFIPINIDDDEQPPPTTANQHSDPSANKKQSDSTGAPEGEELHKEGRRGQSAQSEMFDQNVTDDFGNISASNQPTGSPSDQSGTELRIYEEIQYEDNDLKPANEELGNITGGVTEQELNISTNHSAESAAADAGSDVTNGTKTRQPVYSCIIKNSVTNQSASFLKPRVTVVSTSL</sequence>
<evidence type="ECO:0000256" key="1">
    <source>
        <dbReference type="SAM" id="MobiDB-lite"/>
    </source>
</evidence>
<reference evidence="2 3" key="1">
    <citation type="submission" date="2021-07" db="EMBL/GenBank/DDBJ databases">
        <authorList>
            <person name="Imarazene B."/>
            <person name="Zahm M."/>
            <person name="Klopp C."/>
            <person name="Cabau C."/>
            <person name="Beille S."/>
            <person name="Jouanno E."/>
            <person name="Castinel A."/>
            <person name="Lluch J."/>
            <person name="Gil L."/>
            <person name="Kuchtly C."/>
            <person name="Lopez Roques C."/>
            <person name="Donnadieu C."/>
            <person name="Parrinello H."/>
            <person name="Journot L."/>
            <person name="Du K."/>
            <person name="Schartl M."/>
            <person name="Retaux S."/>
            <person name="Guiguen Y."/>
        </authorList>
    </citation>
    <scope>NUCLEOTIDE SEQUENCE [LARGE SCALE GENOMIC DNA]</scope>
    <source>
        <strain evidence="2">Pach_M1</strain>
        <tissue evidence="2">Testis</tissue>
    </source>
</reference>
<feature type="region of interest" description="Disordered" evidence="1">
    <location>
        <begin position="55"/>
        <end position="136"/>
    </location>
</feature>
<comment type="caution">
    <text evidence="2">The sequence shown here is derived from an EMBL/GenBank/DDBJ whole genome shotgun (WGS) entry which is preliminary data.</text>
</comment>
<gene>
    <name evidence="2" type="ORF">AMEX_G9209</name>
</gene>
<feature type="compositionally biased region" description="Polar residues" evidence="1">
    <location>
        <begin position="86"/>
        <end position="136"/>
    </location>
</feature>
<dbReference type="Proteomes" id="UP000752171">
    <property type="component" value="Unassembled WGS sequence"/>
</dbReference>
<dbReference type="AlphaFoldDB" id="A0A8T2M593"/>
<name>A0A8T2M593_ASTMX</name>
<protein>
    <submittedName>
        <fullName evidence="2">Uncharacterized protein</fullName>
    </submittedName>
</protein>
<evidence type="ECO:0000313" key="2">
    <source>
        <dbReference type="EMBL" id="KAG9276845.1"/>
    </source>
</evidence>
<feature type="compositionally biased region" description="Polar residues" evidence="1">
    <location>
        <begin position="166"/>
        <end position="183"/>
    </location>
</feature>
<evidence type="ECO:0000313" key="3">
    <source>
        <dbReference type="Proteomes" id="UP000752171"/>
    </source>
</evidence>
<feature type="region of interest" description="Disordered" evidence="1">
    <location>
        <begin position="1"/>
        <end position="20"/>
    </location>
</feature>
<accession>A0A8T2M593</accession>
<feature type="compositionally biased region" description="Polar residues" evidence="1">
    <location>
        <begin position="199"/>
        <end position="232"/>
    </location>
</feature>
<proteinExistence type="predicted"/>